<evidence type="ECO:0000313" key="6">
    <source>
        <dbReference type="RefSeq" id="XP_012938183.1"/>
    </source>
</evidence>
<dbReference type="InterPro" id="IPR013780">
    <property type="entry name" value="Glyco_hydro_b"/>
</dbReference>
<dbReference type="CDD" id="cd14752">
    <property type="entry name" value="GH31_N"/>
    <property type="match status" value="1"/>
</dbReference>
<gene>
    <name evidence="6" type="primary">LOC101862503</name>
</gene>
<evidence type="ECO:0000256" key="2">
    <source>
        <dbReference type="RuleBase" id="RU361185"/>
    </source>
</evidence>
<comment type="similarity">
    <text evidence="1 2">Belongs to the glycosyl hydrolase 31 family.</text>
</comment>
<dbReference type="InterPro" id="IPR048395">
    <property type="entry name" value="Glyco_hydro_31_C"/>
</dbReference>
<dbReference type="InterPro" id="IPR052990">
    <property type="entry name" value="Sulfoquinovosidase_GH31"/>
</dbReference>
<dbReference type="PANTHER" id="PTHR46959:SF2">
    <property type="entry name" value="SULFOQUINOVOSIDASE"/>
    <property type="match status" value="1"/>
</dbReference>
<dbReference type="Proteomes" id="UP000694888">
    <property type="component" value="Unplaced"/>
</dbReference>
<protein>
    <submittedName>
        <fullName evidence="6">Sulfoquinovosidase</fullName>
    </submittedName>
</protein>
<proteinExistence type="inferred from homology"/>
<keyword evidence="5" id="KW-1185">Reference proteome</keyword>
<evidence type="ECO:0000259" key="3">
    <source>
        <dbReference type="Pfam" id="PF01055"/>
    </source>
</evidence>
<dbReference type="Gene3D" id="2.60.40.1760">
    <property type="entry name" value="glycosyl hydrolase (family 31)"/>
    <property type="match status" value="1"/>
</dbReference>
<dbReference type="CDD" id="cd06594">
    <property type="entry name" value="GH31_glucosidase_YihQ"/>
    <property type="match status" value="1"/>
</dbReference>
<dbReference type="Gene3D" id="2.60.40.1180">
    <property type="entry name" value="Golgi alpha-mannosidase II"/>
    <property type="match status" value="1"/>
</dbReference>
<dbReference type="InterPro" id="IPR000322">
    <property type="entry name" value="Glyco_hydro_31_TIM"/>
</dbReference>
<dbReference type="InterPro" id="IPR044112">
    <property type="entry name" value="YihQ_TIM-like"/>
</dbReference>
<dbReference type="Pfam" id="PF01055">
    <property type="entry name" value="Glyco_hydro_31_2nd"/>
    <property type="match status" value="1"/>
</dbReference>
<dbReference type="SUPFAM" id="SSF74650">
    <property type="entry name" value="Galactose mutarotase-like"/>
    <property type="match status" value="1"/>
</dbReference>
<sequence>MDTRGHLCNGDCLVQVELSLAPANGQPLALDIAKSSEDFDRIWFRLVAQPGEEVYGGGEQFSYFNLRHRDAKGENVFPIWTREQGVGRNKSTEVTFMADKLGGAGGDYHTTYFPQPSFVSSRKFSFHHSGANYVVLDFSQEDFHEVFILDTPGRIYLNARDSLLDLVKDMTSMLGRMVTPPDWVQGGAVLGLQGGTKVMLERYQYAKQHQIPVSGLWIQDWSGKQSTPFGTRVNWNWKWDPNWYPGLDQVIKNLTTEGVRVLGYINPNLDHRGDLFKEAASRDFLVKNSTGGIYYTTSLSFILGTVDFTNPQAYDWYKNDVLKKNMIDLGLGGWMADFGEYLPADAMMANGQTGQHVHNEWPRLWAQLNREALEETGKLGEIVFFMRAGFSGSSNASTLMWAGDQNVDFSYADGLHSAILGSLSMAMVGSGITHFDIGGYTTFGTQGLRRTEELLLRSAEVAAFTPVFRSHEGNQPQYNVQWYSSEAVVVPYSRLARIFAALKDYRKSVTQEVSSDGTPAQRPMQLHFPGLKAPYTQYMFGPDLLVCPVFLSTVTTQDAVLPALDQGVTWVHVWSGKSYTGGQTVTVPAPLGDPPVFYKSDSKFKDTFEQLRGITELSTSGTDGEIIG</sequence>
<name>A0ABM1A085_APLCA</name>
<dbReference type="InterPro" id="IPR017853">
    <property type="entry name" value="GH"/>
</dbReference>
<dbReference type="SUPFAM" id="SSF51445">
    <property type="entry name" value="(Trans)glycosidases"/>
    <property type="match status" value="1"/>
</dbReference>
<organism evidence="5 6">
    <name type="scientific">Aplysia californica</name>
    <name type="common">California sea hare</name>
    <dbReference type="NCBI Taxonomy" id="6500"/>
    <lineage>
        <taxon>Eukaryota</taxon>
        <taxon>Metazoa</taxon>
        <taxon>Spiralia</taxon>
        <taxon>Lophotrochozoa</taxon>
        <taxon>Mollusca</taxon>
        <taxon>Gastropoda</taxon>
        <taxon>Heterobranchia</taxon>
        <taxon>Euthyneura</taxon>
        <taxon>Tectipleura</taxon>
        <taxon>Aplysiida</taxon>
        <taxon>Aplysioidea</taxon>
        <taxon>Aplysiidae</taxon>
        <taxon>Aplysia</taxon>
    </lineage>
</organism>
<keyword evidence="2" id="KW-0378">Hydrolase</keyword>
<dbReference type="Gene3D" id="3.20.20.80">
    <property type="entry name" value="Glycosidases"/>
    <property type="match status" value="1"/>
</dbReference>
<evidence type="ECO:0000259" key="4">
    <source>
        <dbReference type="Pfam" id="PF21365"/>
    </source>
</evidence>
<evidence type="ECO:0000313" key="5">
    <source>
        <dbReference type="Proteomes" id="UP000694888"/>
    </source>
</evidence>
<accession>A0ABM1A085</accession>
<keyword evidence="2" id="KW-0326">Glycosidase</keyword>
<feature type="domain" description="Glycosyl hydrolase family 31 C-terminal" evidence="4">
    <location>
        <begin position="517"/>
        <end position="601"/>
    </location>
</feature>
<reference evidence="6" key="1">
    <citation type="submission" date="2025-08" db="UniProtKB">
        <authorList>
            <consortium name="RefSeq"/>
        </authorList>
    </citation>
    <scope>IDENTIFICATION</scope>
</reference>
<dbReference type="SUPFAM" id="SSF51011">
    <property type="entry name" value="Glycosyl hydrolase domain"/>
    <property type="match status" value="1"/>
</dbReference>
<feature type="domain" description="Glycoside hydrolase family 31 TIM barrel" evidence="3">
    <location>
        <begin position="195"/>
        <end position="488"/>
    </location>
</feature>
<dbReference type="InterPro" id="IPR011013">
    <property type="entry name" value="Gal_mutarotase_sf_dom"/>
</dbReference>
<dbReference type="GeneID" id="101862503"/>
<dbReference type="PANTHER" id="PTHR46959">
    <property type="entry name" value="SULFOQUINOVOSIDASE"/>
    <property type="match status" value="1"/>
</dbReference>
<evidence type="ECO:0000256" key="1">
    <source>
        <dbReference type="ARBA" id="ARBA00007806"/>
    </source>
</evidence>
<dbReference type="RefSeq" id="XP_012938183.1">
    <property type="nucleotide sequence ID" value="XM_013082729.2"/>
</dbReference>
<dbReference type="NCBIfam" id="NF007746">
    <property type="entry name" value="PRK10426.1"/>
    <property type="match status" value="1"/>
</dbReference>
<dbReference type="Pfam" id="PF21365">
    <property type="entry name" value="Glyco_hydro_31_3rd"/>
    <property type="match status" value="1"/>
</dbReference>